<dbReference type="GO" id="GO:0005737">
    <property type="term" value="C:cytoplasm"/>
    <property type="evidence" value="ECO:0007669"/>
    <property type="project" value="TreeGrafter"/>
</dbReference>
<dbReference type="AlphaFoldDB" id="L8GLK8"/>
<protein>
    <recommendedName>
        <fullName evidence="1">non-specific serine/threonine protein kinase</fullName>
        <ecNumber evidence="1">2.7.11.1</ecNumber>
    </recommendedName>
</protein>
<accession>L8GLK8</accession>
<name>L8GLK8_ACACF</name>
<dbReference type="InterPro" id="IPR000719">
    <property type="entry name" value="Prot_kinase_dom"/>
</dbReference>
<evidence type="ECO:0000256" key="3">
    <source>
        <dbReference type="ARBA" id="ARBA00022679"/>
    </source>
</evidence>
<evidence type="ECO:0000256" key="4">
    <source>
        <dbReference type="ARBA" id="ARBA00022741"/>
    </source>
</evidence>
<dbReference type="Gene3D" id="1.10.510.10">
    <property type="entry name" value="Transferase(Phosphotransferase) domain 1"/>
    <property type="match status" value="1"/>
</dbReference>
<feature type="region of interest" description="Disordered" evidence="9">
    <location>
        <begin position="317"/>
        <end position="392"/>
    </location>
</feature>
<dbReference type="Pfam" id="PF00069">
    <property type="entry name" value="Pkinase"/>
    <property type="match status" value="1"/>
</dbReference>
<dbReference type="Proteomes" id="UP000011083">
    <property type="component" value="Unassembled WGS sequence"/>
</dbReference>
<dbReference type="VEuPathDB" id="AmoebaDB:ACA1_364490"/>
<evidence type="ECO:0000259" key="10">
    <source>
        <dbReference type="PROSITE" id="PS50011"/>
    </source>
</evidence>
<feature type="compositionally biased region" description="Low complexity" evidence="9">
    <location>
        <begin position="600"/>
        <end position="616"/>
    </location>
</feature>
<evidence type="ECO:0000256" key="5">
    <source>
        <dbReference type="ARBA" id="ARBA00022777"/>
    </source>
</evidence>
<dbReference type="OrthoDB" id="248923at2759"/>
<dbReference type="InterPro" id="IPR008271">
    <property type="entry name" value="Ser/Thr_kinase_AS"/>
</dbReference>
<dbReference type="PROSITE" id="PS00108">
    <property type="entry name" value="PROTEIN_KINASE_ST"/>
    <property type="match status" value="1"/>
</dbReference>
<feature type="compositionally biased region" description="Low complexity" evidence="9">
    <location>
        <begin position="648"/>
        <end position="666"/>
    </location>
</feature>
<feature type="compositionally biased region" description="Low complexity" evidence="9">
    <location>
        <begin position="364"/>
        <end position="375"/>
    </location>
</feature>
<evidence type="ECO:0000256" key="6">
    <source>
        <dbReference type="ARBA" id="ARBA00022840"/>
    </source>
</evidence>
<proteinExistence type="predicted"/>
<dbReference type="SMART" id="SM00220">
    <property type="entry name" value="S_TKc"/>
    <property type="match status" value="1"/>
</dbReference>
<evidence type="ECO:0000256" key="7">
    <source>
        <dbReference type="ARBA" id="ARBA00047899"/>
    </source>
</evidence>
<keyword evidence="4" id="KW-0547">Nucleotide-binding</keyword>
<dbReference type="InterPro" id="IPR011009">
    <property type="entry name" value="Kinase-like_dom_sf"/>
</dbReference>
<keyword evidence="5 11" id="KW-0418">Kinase</keyword>
<dbReference type="GO" id="GO:0005524">
    <property type="term" value="F:ATP binding"/>
    <property type="evidence" value="ECO:0007669"/>
    <property type="project" value="UniProtKB-KW"/>
</dbReference>
<comment type="catalytic activity">
    <reaction evidence="7">
        <text>L-threonyl-[protein] + ATP = O-phospho-L-threonyl-[protein] + ADP + H(+)</text>
        <dbReference type="Rhea" id="RHEA:46608"/>
        <dbReference type="Rhea" id="RHEA-COMP:11060"/>
        <dbReference type="Rhea" id="RHEA-COMP:11605"/>
        <dbReference type="ChEBI" id="CHEBI:15378"/>
        <dbReference type="ChEBI" id="CHEBI:30013"/>
        <dbReference type="ChEBI" id="CHEBI:30616"/>
        <dbReference type="ChEBI" id="CHEBI:61977"/>
        <dbReference type="ChEBI" id="CHEBI:456216"/>
        <dbReference type="EC" id="2.7.11.1"/>
    </reaction>
</comment>
<feature type="compositionally biased region" description="Gly residues" evidence="9">
    <location>
        <begin position="338"/>
        <end position="348"/>
    </location>
</feature>
<keyword evidence="2" id="KW-0723">Serine/threonine-protein kinase</keyword>
<dbReference type="KEGG" id="acan:ACA1_364490"/>
<evidence type="ECO:0000313" key="12">
    <source>
        <dbReference type="Proteomes" id="UP000011083"/>
    </source>
</evidence>
<keyword evidence="12" id="KW-1185">Reference proteome</keyword>
<dbReference type="STRING" id="1257118.L8GLK8"/>
<comment type="catalytic activity">
    <reaction evidence="8">
        <text>L-seryl-[protein] + ATP = O-phospho-L-seryl-[protein] + ADP + H(+)</text>
        <dbReference type="Rhea" id="RHEA:17989"/>
        <dbReference type="Rhea" id="RHEA-COMP:9863"/>
        <dbReference type="Rhea" id="RHEA-COMP:11604"/>
        <dbReference type="ChEBI" id="CHEBI:15378"/>
        <dbReference type="ChEBI" id="CHEBI:29999"/>
        <dbReference type="ChEBI" id="CHEBI:30616"/>
        <dbReference type="ChEBI" id="CHEBI:83421"/>
        <dbReference type="ChEBI" id="CHEBI:456216"/>
        <dbReference type="EC" id="2.7.11.1"/>
    </reaction>
</comment>
<dbReference type="PANTHER" id="PTHR22967:SF57">
    <property type="entry name" value="AUXILIN, ISOFORM A-RELATED"/>
    <property type="match status" value="1"/>
</dbReference>
<reference evidence="11 12" key="1">
    <citation type="journal article" date="2013" name="Genome Biol.">
        <title>Genome of Acanthamoeba castellanii highlights extensive lateral gene transfer and early evolution of tyrosine kinase signaling.</title>
        <authorList>
            <person name="Clarke M."/>
            <person name="Lohan A.J."/>
            <person name="Liu B."/>
            <person name="Lagkouvardos I."/>
            <person name="Roy S."/>
            <person name="Zafar N."/>
            <person name="Bertelli C."/>
            <person name="Schilde C."/>
            <person name="Kianianmomeni A."/>
            <person name="Burglin T.R."/>
            <person name="Frech C."/>
            <person name="Turcotte B."/>
            <person name="Kopec K.O."/>
            <person name="Synnott J.M."/>
            <person name="Choo C."/>
            <person name="Paponov I."/>
            <person name="Finkler A."/>
            <person name="Soon Heng Tan C."/>
            <person name="Hutchins A.P."/>
            <person name="Weinmeier T."/>
            <person name="Rattei T."/>
            <person name="Chu J.S."/>
            <person name="Gimenez G."/>
            <person name="Irimia M."/>
            <person name="Rigden D.J."/>
            <person name="Fitzpatrick D.A."/>
            <person name="Lorenzo-Morales J."/>
            <person name="Bateman A."/>
            <person name="Chiu C.H."/>
            <person name="Tang P."/>
            <person name="Hegemann P."/>
            <person name="Fromm H."/>
            <person name="Raoult D."/>
            <person name="Greub G."/>
            <person name="Miranda-Saavedra D."/>
            <person name="Chen N."/>
            <person name="Nash P."/>
            <person name="Ginger M.L."/>
            <person name="Horn M."/>
            <person name="Schaap P."/>
            <person name="Caler L."/>
            <person name="Loftus B."/>
        </authorList>
    </citation>
    <scope>NUCLEOTIDE SEQUENCE [LARGE SCALE GENOMIC DNA]</scope>
    <source>
        <strain evidence="11 12">Neff</strain>
    </source>
</reference>
<dbReference type="GO" id="GO:0004674">
    <property type="term" value="F:protein serine/threonine kinase activity"/>
    <property type="evidence" value="ECO:0007669"/>
    <property type="project" value="UniProtKB-KW"/>
</dbReference>
<dbReference type="PROSITE" id="PS50011">
    <property type="entry name" value="PROTEIN_KINASE_DOM"/>
    <property type="match status" value="1"/>
</dbReference>
<evidence type="ECO:0000313" key="11">
    <source>
        <dbReference type="EMBL" id="ELR13922.1"/>
    </source>
</evidence>
<keyword evidence="3" id="KW-0808">Transferase</keyword>
<evidence type="ECO:0000256" key="9">
    <source>
        <dbReference type="SAM" id="MobiDB-lite"/>
    </source>
</evidence>
<keyword evidence="6" id="KW-0067">ATP-binding</keyword>
<organism evidence="11 12">
    <name type="scientific">Acanthamoeba castellanii (strain ATCC 30010 / Neff)</name>
    <dbReference type="NCBI Taxonomy" id="1257118"/>
    <lineage>
        <taxon>Eukaryota</taxon>
        <taxon>Amoebozoa</taxon>
        <taxon>Discosea</taxon>
        <taxon>Longamoebia</taxon>
        <taxon>Centramoebida</taxon>
        <taxon>Acanthamoebidae</taxon>
        <taxon>Acanthamoeba</taxon>
    </lineage>
</organism>
<dbReference type="OMA" id="MYQRERN"/>
<dbReference type="PANTHER" id="PTHR22967">
    <property type="entry name" value="SERINE/THREONINE PROTEIN KINASE"/>
    <property type="match status" value="1"/>
</dbReference>
<evidence type="ECO:0000256" key="8">
    <source>
        <dbReference type="ARBA" id="ARBA00048679"/>
    </source>
</evidence>
<sequence>MDSFFKQLDKGLDSIAGKIEKMEKKWNEGGVAGEEGVGDVYSINGSRYRVVKKLAEGGFAFVFLAEQVETGRPVALKRILVQDDEHMEIIKREINFLKTLSGKEGIVTFLGAASFRKPNRQEVVVLTEFCPRGSVLNLMYQRERNRMTETEILFIFETVCKAVYHMHSLEPPIAHRDLKVENVLVGKNGALYLIDFGSATVVTYDTDKPHIRNIAENDINRNTTLLYRAPEMVDLYRKQLINEKVDVWALGCMLYKMMYYADPFDGKLGILNARYRAPDFPPYTPKMHDLLKFLLTADPEKRPDICDVLEKLGTSVPRIQRKSAPAKQKSPSTRATENGGGGDGGAGGKDLFAMLDWQKNDDGASSSSPAAGQRSSAKEARARSPSPTAGADSLISDFAQKATIGNGNGNAANGNGDATDFFATFDVIAQRQPSPTSSSSSSSSSAAASTDFFASSSSNNNNGDDAWGDFSTFSSASASSTTPAPAAGAAAFGALDSLMMGSPVASPTTAPRVHPEKKDILSLYATPEPAASPVASPMYGGHAAFAPSAPPMSGGVGTTYNLVPMGMPMGMVYVMAQPTPAGVGSPMASPLYAHAPSPLGAPQQGAPYGSGAGASPLMAQRAPLGNSGGLTPMSTPPLTPLSTPPLTPMSGRSGPGTSSGPASAQGDPFADLWKTVNK</sequence>
<feature type="compositionally biased region" description="Pro residues" evidence="9">
    <location>
        <begin position="634"/>
        <end position="647"/>
    </location>
</feature>
<dbReference type="EC" id="2.7.11.1" evidence="1"/>
<dbReference type="EMBL" id="KB008073">
    <property type="protein sequence ID" value="ELR13922.1"/>
    <property type="molecule type" value="Genomic_DNA"/>
</dbReference>
<feature type="domain" description="Protein kinase" evidence="10">
    <location>
        <begin position="48"/>
        <end position="319"/>
    </location>
</feature>
<dbReference type="RefSeq" id="XP_004335935.1">
    <property type="nucleotide sequence ID" value="XM_004335887.1"/>
</dbReference>
<gene>
    <name evidence="11" type="ORF">ACA1_364490</name>
</gene>
<evidence type="ECO:0000256" key="2">
    <source>
        <dbReference type="ARBA" id="ARBA00022527"/>
    </source>
</evidence>
<feature type="region of interest" description="Disordered" evidence="9">
    <location>
        <begin position="595"/>
        <end position="678"/>
    </location>
</feature>
<evidence type="ECO:0000256" key="1">
    <source>
        <dbReference type="ARBA" id="ARBA00012513"/>
    </source>
</evidence>
<dbReference type="SUPFAM" id="SSF56112">
    <property type="entry name" value="Protein kinase-like (PK-like)"/>
    <property type="match status" value="1"/>
</dbReference>
<dbReference type="GeneID" id="14914539"/>